<dbReference type="EMBL" id="AP023099">
    <property type="protein sequence ID" value="BCE91248.1"/>
    <property type="molecule type" value="Genomic_DNA"/>
</dbReference>
<dbReference type="AlphaFoldDB" id="A0A810CQB2"/>
<reference evidence="3" key="3">
    <citation type="submission" date="2020-05" db="EMBL/GenBank/DDBJ databases">
        <title>Complete genome sequence of Bradyrhizobium diazoefficiens XF6 isolated from soybean nodule.</title>
        <authorList>
            <person name="Noda R."/>
            <person name="Kakizaki K."/>
            <person name="Minamisawa K."/>
        </authorList>
    </citation>
    <scope>NUCLEOTIDE SEQUENCE</scope>
    <source>
        <strain evidence="3">XF6</strain>
    </source>
</reference>
<evidence type="ECO:0000313" key="4">
    <source>
        <dbReference type="EMBL" id="BCE91248.1"/>
    </source>
</evidence>
<reference evidence="2" key="1">
    <citation type="submission" date="2020-05" db="EMBL/GenBank/DDBJ databases">
        <title>Complete genome sequence of Bradyrhizobium diazoefficiens XF1 isolated from soybean nodule.</title>
        <authorList>
            <person name="Noda R."/>
            <person name="Kakizaki K."/>
            <person name="Minamisawa K."/>
        </authorList>
    </citation>
    <scope>NUCLEOTIDE SEQUENCE</scope>
    <source>
        <strain evidence="2">XF1</strain>
    </source>
</reference>
<accession>A0A810CQB2</accession>
<gene>
    <name evidence="4" type="ORF">XF10B_40460</name>
    <name evidence="2" type="ORF">XF1B_41620</name>
    <name evidence="3" type="ORF">XF6B_40850</name>
</gene>
<name>A0A810CQB2_9BRAD</name>
<protein>
    <submittedName>
        <fullName evidence="4">Uncharacterized protein</fullName>
    </submittedName>
</protein>
<evidence type="ECO:0000313" key="3">
    <source>
        <dbReference type="EMBL" id="BCE65286.1"/>
    </source>
</evidence>
<proteinExistence type="predicted"/>
<evidence type="ECO:0000256" key="1">
    <source>
        <dbReference type="SAM" id="MobiDB-lite"/>
    </source>
</evidence>
<dbReference type="EMBL" id="AP023091">
    <property type="protein sequence ID" value="BCE21481.1"/>
    <property type="molecule type" value="Genomic_DNA"/>
</dbReference>
<evidence type="ECO:0000313" key="2">
    <source>
        <dbReference type="EMBL" id="BCE21481.1"/>
    </source>
</evidence>
<reference evidence="4" key="2">
    <citation type="submission" date="2020-05" db="EMBL/GenBank/DDBJ databases">
        <title>Complete genome sequence of Bradyrhizobium diazoefficiens XF10 isolated from soybean nodule.</title>
        <authorList>
            <person name="Noda R."/>
            <person name="Kakizaki K."/>
            <person name="Minamisawa K."/>
        </authorList>
    </citation>
    <scope>NUCLEOTIDE SEQUENCE</scope>
    <source>
        <strain evidence="4">XF10</strain>
    </source>
</reference>
<sequence>MMTMTIIRNASQDSSEPRWCVYGLEGWAGSLSAQTPPMESLAAPEAMPSTTDNNTPETSRERGKSLKGVFGLSSLIGP</sequence>
<dbReference type="EMBL" id="AP023096">
    <property type="protein sequence ID" value="BCE65286.1"/>
    <property type="molecule type" value="Genomic_DNA"/>
</dbReference>
<feature type="compositionally biased region" description="Polar residues" evidence="1">
    <location>
        <begin position="48"/>
        <end position="57"/>
    </location>
</feature>
<feature type="region of interest" description="Disordered" evidence="1">
    <location>
        <begin position="33"/>
        <end position="78"/>
    </location>
</feature>
<organism evidence="4">
    <name type="scientific">Bradyrhizobium diazoefficiens</name>
    <dbReference type="NCBI Taxonomy" id="1355477"/>
    <lineage>
        <taxon>Bacteria</taxon>
        <taxon>Pseudomonadati</taxon>
        <taxon>Pseudomonadota</taxon>
        <taxon>Alphaproteobacteria</taxon>
        <taxon>Hyphomicrobiales</taxon>
        <taxon>Nitrobacteraceae</taxon>
        <taxon>Bradyrhizobium</taxon>
    </lineage>
</organism>